<comment type="caution">
    <text evidence="1">The sequence shown here is derived from an EMBL/GenBank/DDBJ whole genome shotgun (WGS) entry which is preliminary data.</text>
</comment>
<organism evidence="1 2">
    <name type="scientific">Hermanssonia centrifuga</name>
    <dbReference type="NCBI Taxonomy" id="98765"/>
    <lineage>
        <taxon>Eukaryota</taxon>
        <taxon>Fungi</taxon>
        <taxon>Dikarya</taxon>
        <taxon>Basidiomycota</taxon>
        <taxon>Agaricomycotina</taxon>
        <taxon>Agaricomycetes</taxon>
        <taxon>Polyporales</taxon>
        <taxon>Meruliaceae</taxon>
        <taxon>Hermanssonia</taxon>
    </lineage>
</organism>
<gene>
    <name evidence="1" type="ORF">EW026_g997</name>
</gene>
<reference evidence="1 2" key="1">
    <citation type="submission" date="2019-02" db="EMBL/GenBank/DDBJ databases">
        <title>Genome sequencing of the rare red list fungi Phlebia centrifuga.</title>
        <authorList>
            <person name="Buettner E."/>
            <person name="Kellner H."/>
        </authorList>
    </citation>
    <scope>NUCLEOTIDE SEQUENCE [LARGE SCALE GENOMIC DNA]</scope>
    <source>
        <strain evidence="1 2">DSM 108282</strain>
    </source>
</reference>
<keyword evidence="2" id="KW-1185">Reference proteome</keyword>
<evidence type="ECO:0000313" key="1">
    <source>
        <dbReference type="EMBL" id="THH01753.1"/>
    </source>
</evidence>
<accession>A0A4V6S121</accession>
<protein>
    <submittedName>
        <fullName evidence="1">Uncharacterized protein</fullName>
    </submittedName>
</protein>
<proteinExistence type="predicted"/>
<evidence type="ECO:0000313" key="2">
    <source>
        <dbReference type="Proteomes" id="UP000309038"/>
    </source>
</evidence>
<dbReference type="Proteomes" id="UP000309038">
    <property type="component" value="Unassembled WGS sequence"/>
</dbReference>
<dbReference type="AlphaFoldDB" id="A0A4V6S121"/>
<name>A0A4V6S121_9APHY</name>
<dbReference type="EMBL" id="SGPJ01000017">
    <property type="protein sequence ID" value="THH01753.1"/>
    <property type="molecule type" value="Genomic_DNA"/>
</dbReference>
<sequence>MPGSLPKADYQIYADQLATLRYGSALWYASLVVFVRRVGDVGYIRDGGFHLLFNAAAPSGESGLDFPADLPILDVGRVTKRRRAPGAQKSAHITAFGAQAEMALENVPMNVLRAGGGFVVESQVREGAILLTKYDTHHKSWAQFANDSGHGIGPEDILLVTGRDMTADHTMLAFSQNDQRREMQLEVGISDIASASARWGRLSCQFPVLFRNQGPLRRIEPTSQEIAGTEEPERTQCVFLRAYRVYHRALFFRKVIQAGAGPHNPGPGQRFDDMGVSLFAAQDEDQFTDDGDDLVAITNVPKFRDPLEALARYLLENSSAELAVVHDDDLIPLKTEEPLSDLAIDEVAELVSRCALEVCTEDIEGLKGL</sequence>